<keyword evidence="3" id="KW-1185">Reference proteome</keyword>
<dbReference type="PANTHER" id="PTHR45749:SF21">
    <property type="entry name" value="DUF4371 DOMAIN-CONTAINING PROTEIN"/>
    <property type="match status" value="1"/>
</dbReference>
<evidence type="ECO:0000259" key="1">
    <source>
        <dbReference type="SMART" id="SM00597"/>
    </source>
</evidence>
<gene>
    <name evidence="2" type="ORF">MEUPH1_LOCUS25281</name>
</gene>
<dbReference type="InterPro" id="IPR012337">
    <property type="entry name" value="RNaseH-like_sf"/>
</dbReference>
<dbReference type="GO" id="GO:0046983">
    <property type="term" value="F:protein dimerization activity"/>
    <property type="evidence" value="ECO:0007669"/>
    <property type="project" value="InterPro"/>
</dbReference>
<dbReference type="Pfam" id="PF14291">
    <property type="entry name" value="DUF4371"/>
    <property type="match status" value="1"/>
</dbReference>
<dbReference type="PANTHER" id="PTHR45749">
    <property type="match status" value="1"/>
</dbReference>
<protein>
    <recommendedName>
        <fullName evidence="1">TTF-type domain-containing protein</fullName>
    </recommendedName>
</protein>
<dbReference type="InterPro" id="IPR025398">
    <property type="entry name" value="DUF4371"/>
</dbReference>
<dbReference type="SUPFAM" id="SSF53098">
    <property type="entry name" value="Ribonuclease H-like"/>
    <property type="match status" value="1"/>
</dbReference>
<dbReference type="Pfam" id="PF05699">
    <property type="entry name" value="Dimer_Tnp_hAT"/>
    <property type="match status" value="1"/>
</dbReference>
<feature type="domain" description="TTF-type" evidence="1">
    <location>
        <begin position="91"/>
        <end position="187"/>
    </location>
</feature>
<accession>A0AAV0XTP4</accession>
<organism evidence="2 3">
    <name type="scientific">Macrosiphum euphorbiae</name>
    <name type="common">potato aphid</name>
    <dbReference type="NCBI Taxonomy" id="13131"/>
    <lineage>
        <taxon>Eukaryota</taxon>
        <taxon>Metazoa</taxon>
        <taxon>Ecdysozoa</taxon>
        <taxon>Arthropoda</taxon>
        <taxon>Hexapoda</taxon>
        <taxon>Insecta</taxon>
        <taxon>Pterygota</taxon>
        <taxon>Neoptera</taxon>
        <taxon>Paraneoptera</taxon>
        <taxon>Hemiptera</taxon>
        <taxon>Sternorrhyncha</taxon>
        <taxon>Aphidomorpha</taxon>
        <taxon>Aphidoidea</taxon>
        <taxon>Aphididae</taxon>
        <taxon>Macrosiphini</taxon>
        <taxon>Macrosiphum</taxon>
    </lineage>
</organism>
<dbReference type="EMBL" id="CARXXK010000871">
    <property type="protein sequence ID" value="CAI6371252.1"/>
    <property type="molecule type" value="Genomic_DNA"/>
</dbReference>
<dbReference type="Proteomes" id="UP001160148">
    <property type="component" value="Unassembled WGS sequence"/>
</dbReference>
<sequence>MFSIFNFKNQVKQNTSTKNLDETVETHGDESKAKKICNHEQNDGHNDDDENIQLKNNVLNLNIQSVDLGDIDSGPKQPKLQIFPLTKFGPQNRSFNAKHYSEFEWLEYSVSRDAVFCFNCIHFAKNVKTDNLITTGYNNWRKLNEKLLKHSKTVQHLTSTVQYNSYKSSKLTGTIVTQLSTAKKNEILKNRQYMKVLINITLFCAKQGLALRGHDEKSSTVSNTGNFKELCTLFAMNDKEFSDFFNRKINYTSWIIQNSILEVCSNMTINTIISEIKYCGMYSIMCDEARSYKTEQLSICVRYIIPNSYNVCERFIGFYDVSNGRGAEHISIEILSVLKKFGISDIPLVAQTYDGANVMSGSTSGVQTRIRDSHPEAIFIHCMAHKLNLVVTNTCRTIKESNTFFNTLEAVYVHFSQPGKDKLLQDLQKSMQIKSLSISRLCETRWSCRLKNCKAVHNSFGVIVNILQNEINEDTNKEVAQAIGLLHMLKKMSFVLYLFIFEEILGIIDILSKKLQKKEGTIGNAVIEINAVIKTIQNMRNEKSFDVLWNNVIQFLLKHDIDDSHNTPGPGVIMSSKRKRKESIKLKSFHVSVTTGAGGNDICNQGVDMNRTENYKQYWCSHAYYAVLDAIIGHFELRFSKESLELANSIDNFIKLNMTKSMMFIDHYQALFSIDKEALRSEMTVAHNCAIQLKPNFGLEELKTIISKEVYPNIHSLLKVALILPISSASCERSFSAMRRIKNWTRTSMTQDRFGYLSVLHIERDIVNNLDLNIILDEYSKKDRRIDLIL</sequence>
<dbReference type="InterPro" id="IPR006580">
    <property type="entry name" value="Znf_TTF"/>
</dbReference>
<name>A0AAV0XTP4_9HEMI</name>
<evidence type="ECO:0000313" key="2">
    <source>
        <dbReference type="EMBL" id="CAI6371252.1"/>
    </source>
</evidence>
<comment type="caution">
    <text evidence="2">The sequence shown here is derived from an EMBL/GenBank/DDBJ whole genome shotgun (WGS) entry which is preliminary data.</text>
</comment>
<dbReference type="InterPro" id="IPR008906">
    <property type="entry name" value="HATC_C_dom"/>
</dbReference>
<reference evidence="2 3" key="1">
    <citation type="submission" date="2023-01" db="EMBL/GenBank/DDBJ databases">
        <authorList>
            <person name="Whitehead M."/>
        </authorList>
    </citation>
    <scope>NUCLEOTIDE SEQUENCE [LARGE SCALE GENOMIC DNA]</scope>
</reference>
<dbReference type="SMART" id="SM00597">
    <property type="entry name" value="ZnF_TTF"/>
    <property type="match status" value="1"/>
</dbReference>
<proteinExistence type="predicted"/>
<dbReference type="AlphaFoldDB" id="A0AAV0XTP4"/>
<evidence type="ECO:0000313" key="3">
    <source>
        <dbReference type="Proteomes" id="UP001160148"/>
    </source>
</evidence>